<name>A0AA88L4D1_ARTSF</name>
<dbReference type="EMBL" id="JAVRJZ010000015">
    <property type="protein sequence ID" value="KAK2712484.1"/>
    <property type="molecule type" value="Genomic_DNA"/>
</dbReference>
<evidence type="ECO:0000256" key="8">
    <source>
        <dbReference type="SAM" id="Phobius"/>
    </source>
</evidence>
<evidence type="ECO:0000256" key="3">
    <source>
        <dbReference type="ARBA" id="ARBA00022475"/>
    </source>
</evidence>
<evidence type="ECO:0000256" key="2">
    <source>
        <dbReference type="ARBA" id="ARBA00022448"/>
    </source>
</evidence>
<dbReference type="Proteomes" id="UP001187531">
    <property type="component" value="Unassembled WGS sequence"/>
</dbReference>
<feature type="compositionally biased region" description="Basic and acidic residues" evidence="7">
    <location>
        <begin position="9"/>
        <end position="20"/>
    </location>
</feature>
<protein>
    <submittedName>
        <fullName evidence="9">Uncharacterized protein</fullName>
    </submittedName>
</protein>
<evidence type="ECO:0000313" key="10">
    <source>
        <dbReference type="Proteomes" id="UP001187531"/>
    </source>
</evidence>
<keyword evidence="2" id="KW-0813">Transport</keyword>
<dbReference type="GO" id="GO:0005886">
    <property type="term" value="C:plasma membrane"/>
    <property type="evidence" value="ECO:0007669"/>
    <property type="project" value="UniProtKB-SubCell"/>
</dbReference>
<keyword evidence="4 8" id="KW-0812">Transmembrane</keyword>
<feature type="non-terminal residue" evidence="9">
    <location>
        <position position="456"/>
    </location>
</feature>
<keyword evidence="3" id="KW-1003">Cell membrane</keyword>
<reference evidence="9" key="1">
    <citation type="submission" date="2023-07" db="EMBL/GenBank/DDBJ databases">
        <title>Chromosome-level genome assembly of Artemia franciscana.</title>
        <authorList>
            <person name="Jo E."/>
        </authorList>
    </citation>
    <scope>NUCLEOTIDE SEQUENCE</scope>
    <source>
        <tissue evidence="9">Whole body</tissue>
    </source>
</reference>
<feature type="transmembrane region" description="Helical" evidence="8">
    <location>
        <begin position="211"/>
        <end position="232"/>
    </location>
</feature>
<evidence type="ECO:0000256" key="7">
    <source>
        <dbReference type="SAM" id="MobiDB-lite"/>
    </source>
</evidence>
<feature type="transmembrane region" description="Helical" evidence="8">
    <location>
        <begin position="178"/>
        <end position="199"/>
    </location>
</feature>
<accession>A0AA88L4D1</accession>
<evidence type="ECO:0000256" key="5">
    <source>
        <dbReference type="ARBA" id="ARBA00022989"/>
    </source>
</evidence>
<dbReference type="PANTHER" id="PTHR43549:SF2">
    <property type="entry name" value="MULTIDRUG RESISTANCE PROTEIN NORM-RELATED"/>
    <property type="match status" value="1"/>
</dbReference>
<keyword evidence="5 8" id="KW-1133">Transmembrane helix</keyword>
<evidence type="ECO:0000313" key="9">
    <source>
        <dbReference type="EMBL" id="KAK2712484.1"/>
    </source>
</evidence>
<feature type="transmembrane region" description="Helical" evidence="8">
    <location>
        <begin position="147"/>
        <end position="166"/>
    </location>
</feature>
<comment type="subcellular location">
    <subcellularLocation>
        <location evidence="1">Cell membrane</location>
        <topology evidence="1">Multi-pass membrane protein</topology>
    </subcellularLocation>
</comment>
<dbReference type="InterPro" id="IPR052031">
    <property type="entry name" value="Membrane_Transporter-Flippase"/>
</dbReference>
<gene>
    <name evidence="9" type="ORF">QYM36_011243</name>
</gene>
<evidence type="ECO:0000256" key="4">
    <source>
        <dbReference type="ARBA" id="ARBA00022692"/>
    </source>
</evidence>
<comment type="caution">
    <text evidence="9">The sequence shown here is derived from an EMBL/GenBank/DDBJ whole genome shotgun (WGS) entry which is preliminary data.</text>
</comment>
<keyword evidence="6 8" id="KW-0472">Membrane</keyword>
<feature type="transmembrane region" description="Helical" evidence="8">
    <location>
        <begin position="104"/>
        <end position="127"/>
    </location>
</feature>
<organism evidence="9 10">
    <name type="scientific">Artemia franciscana</name>
    <name type="common">Brine shrimp</name>
    <name type="synonym">Artemia sanfranciscana</name>
    <dbReference type="NCBI Taxonomy" id="6661"/>
    <lineage>
        <taxon>Eukaryota</taxon>
        <taxon>Metazoa</taxon>
        <taxon>Ecdysozoa</taxon>
        <taxon>Arthropoda</taxon>
        <taxon>Crustacea</taxon>
        <taxon>Branchiopoda</taxon>
        <taxon>Anostraca</taxon>
        <taxon>Artemiidae</taxon>
        <taxon>Artemia</taxon>
    </lineage>
</organism>
<feature type="region of interest" description="Disordered" evidence="7">
    <location>
        <begin position="1"/>
        <end position="21"/>
    </location>
</feature>
<proteinExistence type="predicted"/>
<feature type="transmembrane region" description="Helical" evidence="8">
    <location>
        <begin position="70"/>
        <end position="92"/>
    </location>
</feature>
<evidence type="ECO:0000256" key="6">
    <source>
        <dbReference type="ARBA" id="ARBA00023136"/>
    </source>
</evidence>
<dbReference type="AlphaFoldDB" id="A0AA88L4D1"/>
<sequence length="456" mass="51169">MEEQTDPVVHGEQETNEEKKSKKAWYSRARFIGAIMFNTAAMMVPATYLTLSKAWVAHINTTDVAITDSYTYLGVIAKVLNEGLPSVGYLIIGDVTISKEKRFNLIHSLVCFQALAGLVMSSIFILAASFLSSILIPGEVSSKSIQYIQISSCSIFFNVVDCTIVLAFRTADRPDIPIIINITKTLVNIILDIVLISKFRIIDVTTVNIQAISRLICSSVLWTLPWTIALSLRESKDEMDWYFFGYVIGGGLITSFVVTVASELLFVVSVVASSQELGSNKKLYSKRGESQFQTGQPILNSHQDAWKRTSALDDGLIFGNNLDTGQSESWTMGRSLFSNINEDVWKYASGLDDGIIPNKNRIVKEIDKPELWAMGRRISNNMYHNGWKHVSGLEDGIIPNKNQNTMLPEHELLPLFLDYDTPVHNEGWKHFMDLEDGLIVDQNGHYTYNELPENYN</sequence>
<evidence type="ECO:0000256" key="1">
    <source>
        <dbReference type="ARBA" id="ARBA00004651"/>
    </source>
</evidence>
<dbReference type="PANTHER" id="PTHR43549">
    <property type="entry name" value="MULTIDRUG RESISTANCE PROTEIN YPNP-RELATED"/>
    <property type="match status" value="1"/>
</dbReference>
<keyword evidence="10" id="KW-1185">Reference proteome</keyword>
<feature type="transmembrane region" description="Helical" evidence="8">
    <location>
        <begin position="244"/>
        <end position="272"/>
    </location>
</feature>
<feature type="transmembrane region" description="Helical" evidence="8">
    <location>
        <begin position="29"/>
        <end position="50"/>
    </location>
</feature>